<name>A0A6J6FCE4_9ZZZZ</name>
<feature type="domain" description="Carbohydrate kinase PfkB" evidence="6">
    <location>
        <begin position="11"/>
        <end position="298"/>
    </location>
</feature>
<dbReference type="PANTHER" id="PTHR43085">
    <property type="entry name" value="HEXOKINASE FAMILY MEMBER"/>
    <property type="match status" value="1"/>
</dbReference>
<dbReference type="SUPFAM" id="SSF53613">
    <property type="entry name" value="Ribokinase-like"/>
    <property type="match status" value="1"/>
</dbReference>
<evidence type="ECO:0000259" key="6">
    <source>
        <dbReference type="Pfam" id="PF00294"/>
    </source>
</evidence>
<dbReference type="AlphaFoldDB" id="A0A6J6FCE4"/>
<dbReference type="PROSITE" id="PS00584">
    <property type="entry name" value="PFKB_KINASES_2"/>
    <property type="match status" value="1"/>
</dbReference>
<reference evidence="7" key="1">
    <citation type="submission" date="2020-05" db="EMBL/GenBank/DDBJ databases">
        <authorList>
            <person name="Chiriac C."/>
            <person name="Salcher M."/>
            <person name="Ghai R."/>
            <person name="Kavagutti S V."/>
        </authorList>
    </citation>
    <scope>NUCLEOTIDE SEQUENCE</scope>
</reference>
<evidence type="ECO:0000256" key="1">
    <source>
        <dbReference type="ARBA" id="ARBA00010688"/>
    </source>
</evidence>
<evidence type="ECO:0000256" key="4">
    <source>
        <dbReference type="ARBA" id="ARBA00022777"/>
    </source>
</evidence>
<keyword evidence="3" id="KW-0547">Nucleotide-binding</keyword>
<dbReference type="InterPro" id="IPR002173">
    <property type="entry name" value="Carboh/pur_kinase_PfkB_CS"/>
</dbReference>
<accession>A0A6J6FCE4</accession>
<keyword evidence="4" id="KW-0418">Kinase</keyword>
<dbReference type="PANTHER" id="PTHR43085:SF1">
    <property type="entry name" value="PSEUDOURIDINE KINASE-RELATED"/>
    <property type="match status" value="1"/>
</dbReference>
<dbReference type="GO" id="GO:0005524">
    <property type="term" value="F:ATP binding"/>
    <property type="evidence" value="ECO:0007669"/>
    <property type="project" value="UniProtKB-KW"/>
</dbReference>
<gene>
    <name evidence="7" type="ORF">UFOPK1788_00219</name>
</gene>
<protein>
    <submittedName>
        <fullName evidence="7">Unannotated protein</fullName>
    </submittedName>
</protein>
<proteinExistence type="inferred from homology"/>
<comment type="similarity">
    <text evidence="1">Belongs to the carbohydrate kinase PfkB family.</text>
</comment>
<dbReference type="Pfam" id="PF00294">
    <property type="entry name" value="PfkB"/>
    <property type="match status" value="1"/>
</dbReference>
<dbReference type="EMBL" id="CAEZUE010000015">
    <property type="protein sequence ID" value="CAB4585917.1"/>
    <property type="molecule type" value="Genomic_DNA"/>
</dbReference>
<evidence type="ECO:0000256" key="3">
    <source>
        <dbReference type="ARBA" id="ARBA00022741"/>
    </source>
</evidence>
<evidence type="ECO:0000313" key="7">
    <source>
        <dbReference type="EMBL" id="CAB4585917.1"/>
    </source>
</evidence>
<organism evidence="7">
    <name type="scientific">freshwater metagenome</name>
    <dbReference type="NCBI Taxonomy" id="449393"/>
    <lineage>
        <taxon>unclassified sequences</taxon>
        <taxon>metagenomes</taxon>
        <taxon>ecological metagenomes</taxon>
    </lineage>
</organism>
<dbReference type="InterPro" id="IPR050306">
    <property type="entry name" value="PfkB_Carbo_kinase"/>
</dbReference>
<evidence type="ECO:0000256" key="2">
    <source>
        <dbReference type="ARBA" id="ARBA00022679"/>
    </source>
</evidence>
<sequence>MTNSDAPVVLAIGEACIDIVRRNGSEGAHPGGSPMNVAVGVSRLGVSAALSTRFADDELGALIVEHTSNSGVTLTSGSRRATKTSTATATIGSDGAAHYLFDFDWDWTDDIDFVPRAVHTGSIGAVMAPGGVRVLEAVRRLRDTCLVTFDPNSRPSLMGDRAEAAKLVEQYVALADVVKASDEDLEWLYPDRTPVETATVWSRLGPALVVVTAGGYGATVVTSDNDVSEFIAPAVTVSDTIGAGDSFMAGLIASLFHREMLDVSKRGALHALRSAAIASIVAESLQCAAITVQREGADPPRLDEVSFGA</sequence>
<dbReference type="Gene3D" id="3.40.1190.20">
    <property type="match status" value="1"/>
</dbReference>
<keyword evidence="2" id="KW-0808">Transferase</keyword>
<dbReference type="InterPro" id="IPR011611">
    <property type="entry name" value="PfkB_dom"/>
</dbReference>
<dbReference type="InterPro" id="IPR029056">
    <property type="entry name" value="Ribokinase-like"/>
</dbReference>
<keyword evidence="5" id="KW-0067">ATP-binding</keyword>
<evidence type="ECO:0000256" key="5">
    <source>
        <dbReference type="ARBA" id="ARBA00022840"/>
    </source>
</evidence>
<dbReference type="GO" id="GO:0016301">
    <property type="term" value="F:kinase activity"/>
    <property type="evidence" value="ECO:0007669"/>
    <property type="project" value="UniProtKB-KW"/>
</dbReference>